<reference evidence="2" key="1">
    <citation type="submission" date="2022-10" db="EMBL/GenBank/DDBJ databases">
        <title>Genome assembly of Pristionchus species.</title>
        <authorList>
            <person name="Yoshida K."/>
            <person name="Sommer R.J."/>
        </authorList>
    </citation>
    <scope>NUCLEOTIDE SEQUENCE [LARGE SCALE GENOMIC DNA]</scope>
    <source>
        <strain evidence="2">RS5460</strain>
    </source>
</reference>
<evidence type="ECO:0000313" key="1">
    <source>
        <dbReference type="EMBL" id="GMR38243.1"/>
    </source>
</evidence>
<protein>
    <submittedName>
        <fullName evidence="1">Uncharacterized protein</fullName>
    </submittedName>
</protein>
<feature type="non-terminal residue" evidence="1">
    <location>
        <position position="87"/>
    </location>
</feature>
<organism evidence="1 2">
    <name type="scientific">Pristionchus mayeri</name>
    <dbReference type="NCBI Taxonomy" id="1317129"/>
    <lineage>
        <taxon>Eukaryota</taxon>
        <taxon>Metazoa</taxon>
        <taxon>Ecdysozoa</taxon>
        <taxon>Nematoda</taxon>
        <taxon>Chromadorea</taxon>
        <taxon>Rhabditida</taxon>
        <taxon>Rhabditina</taxon>
        <taxon>Diplogasteromorpha</taxon>
        <taxon>Diplogasteroidea</taxon>
        <taxon>Neodiplogasteridae</taxon>
        <taxon>Pristionchus</taxon>
    </lineage>
</organism>
<dbReference type="EMBL" id="BTRK01000002">
    <property type="protein sequence ID" value="GMR38243.1"/>
    <property type="molecule type" value="Genomic_DNA"/>
</dbReference>
<comment type="caution">
    <text evidence="1">The sequence shown here is derived from an EMBL/GenBank/DDBJ whole genome shotgun (WGS) entry which is preliminary data.</text>
</comment>
<dbReference type="AlphaFoldDB" id="A0AAN4ZBR7"/>
<sequence>DNLQEKLRTCLELRLPCRCEHSHCCYCCVHVFRLSSNCELSLRTSPILLRAHPSHDMEWIYLRHSIDRRGAQFSDCRLFDVQKMLCR</sequence>
<proteinExistence type="predicted"/>
<feature type="non-terminal residue" evidence="1">
    <location>
        <position position="1"/>
    </location>
</feature>
<gene>
    <name evidence="1" type="ORF">PMAYCL1PPCAC_08438</name>
</gene>
<evidence type="ECO:0000313" key="2">
    <source>
        <dbReference type="Proteomes" id="UP001328107"/>
    </source>
</evidence>
<dbReference type="Proteomes" id="UP001328107">
    <property type="component" value="Unassembled WGS sequence"/>
</dbReference>
<keyword evidence="2" id="KW-1185">Reference proteome</keyword>
<name>A0AAN4ZBR7_9BILA</name>
<accession>A0AAN4ZBR7</accession>